<evidence type="ECO:0000313" key="3">
    <source>
        <dbReference type="Proteomes" id="UP001465976"/>
    </source>
</evidence>
<evidence type="ECO:0000313" key="2">
    <source>
        <dbReference type="EMBL" id="KAL0568486.1"/>
    </source>
</evidence>
<keyword evidence="3" id="KW-1185">Reference proteome</keyword>
<evidence type="ECO:0000256" key="1">
    <source>
        <dbReference type="SAM" id="MobiDB-lite"/>
    </source>
</evidence>
<feature type="region of interest" description="Disordered" evidence="1">
    <location>
        <begin position="31"/>
        <end position="136"/>
    </location>
</feature>
<feature type="compositionally biased region" description="Polar residues" evidence="1">
    <location>
        <begin position="71"/>
        <end position="80"/>
    </location>
</feature>
<comment type="caution">
    <text evidence="2">The sequence shown here is derived from an EMBL/GenBank/DDBJ whole genome shotgun (WGS) entry which is preliminary data.</text>
</comment>
<accession>A0ABR3EZX1</accession>
<organism evidence="2 3">
    <name type="scientific">Marasmius crinis-equi</name>
    <dbReference type="NCBI Taxonomy" id="585013"/>
    <lineage>
        <taxon>Eukaryota</taxon>
        <taxon>Fungi</taxon>
        <taxon>Dikarya</taxon>
        <taxon>Basidiomycota</taxon>
        <taxon>Agaricomycotina</taxon>
        <taxon>Agaricomycetes</taxon>
        <taxon>Agaricomycetidae</taxon>
        <taxon>Agaricales</taxon>
        <taxon>Marasmiineae</taxon>
        <taxon>Marasmiaceae</taxon>
        <taxon>Marasmius</taxon>
    </lineage>
</organism>
<sequence>MFLTRSGAFYSPYHTETTINIDSLLHDALSRAPDSFDSPLTSPECSPTPSPASSRCASPSPAKSMPDEDTNVTFSSTPNVTLPPTPDSSSKPDANTTKKLYPQEGVPRKRPKSKKRTEKDKKRSKQQRDRKQKGTSIAVCRSEAELKAYVQENCKFVFESAQRVPGTVDTQSLPATSTGYLGKVQDKEKEEQGLLPEHREYSLSELVDKKNFEVIWYEKGVTKYIASKGSGGIMAAIVPGPNDDVDDPEWKPVREGAENTIKTLWPLCLFDPNGRRGLVNPINYGISFGNGQLRPMVLSDQGKQNLLVMELIRQCVFFQRIAGWMSVCFLTWAPRLFIYYVRIMSLLFQQQTGLDLPFENCIFAGFTVNFGPRTICLPHRDSKNLVFGWCAITALGNYDYTQGGHLVLWDLKKVIEFPPGCTIFLPSAVLCHFNTPIADHETQYSFTMYTSGGIFRWVKHGFQLEYLYQKTARAARDAANNAQRWAQGLSLFSTIEELLSPSSVE</sequence>
<gene>
    <name evidence="2" type="ORF">V5O48_013497</name>
</gene>
<dbReference type="EMBL" id="JBAHYK010001328">
    <property type="protein sequence ID" value="KAL0568486.1"/>
    <property type="molecule type" value="Genomic_DNA"/>
</dbReference>
<proteinExistence type="predicted"/>
<protein>
    <recommendedName>
        <fullName evidence="4">Prolyl 4-hydroxylase alpha subunit Fe(2+) 2OG dioxygenase domain-containing protein</fullName>
    </recommendedName>
</protein>
<name>A0ABR3EZX1_9AGAR</name>
<feature type="compositionally biased region" description="Basic and acidic residues" evidence="1">
    <location>
        <begin position="117"/>
        <end position="129"/>
    </location>
</feature>
<reference evidence="2 3" key="1">
    <citation type="submission" date="2024-02" db="EMBL/GenBank/DDBJ databases">
        <title>A draft genome for the cacao thread blight pathogen Marasmius crinis-equi.</title>
        <authorList>
            <person name="Cohen S.P."/>
            <person name="Baruah I.K."/>
            <person name="Amoako-Attah I."/>
            <person name="Bukari Y."/>
            <person name="Meinhardt L.W."/>
            <person name="Bailey B.A."/>
        </authorList>
    </citation>
    <scope>NUCLEOTIDE SEQUENCE [LARGE SCALE GENOMIC DNA]</scope>
    <source>
        <strain evidence="2 3">GH-76</strain>
    </source>
</reference>
<dbReference type="Proteomes" id="UP001465976">
    <property type="component" value="Unassembled WGS sequence"/>
</dbReference>
<dbReference type="Gene3D" id="3.60.130.30">
    <property type="match status" value="1"/>
</dbReference>
<feature type="compositionally biased region" description="Polar residues" evidence="1">
    <location>
        <begin position="87"/>
        <end position="98"/>
    </location>
</feature>
<feature type="compositionally biased region" description="Low complexity" evidence="1">
    <location>
        <begin position="51"/>
        <end position="64"/>
    </location>
</feature>
<evidence type="ECO:0008006" key="4">
    <source>
        <dbReference type="Google" id="ProtNLM"/>
    </source>
</evidence>